<dbReference type="InterPro" id="IPR000515">
    <property type="entry name" value="MetI-like"/>
</dbReference>
<proteinExistence type="inferred from homology"/>
<dbReference type="GO" id="GO:0005886">
    <property type="term" value="C:plasma membrane"/>
    <property type="evidence" value="ECO:0007669"/>
    <property type="project" value="UniProtKB-SubCell"/>
</dbReference>
<evidence type="ECO:0000256" key="4">
    <source>
        <dbReference type="ARBA" id="ARBA00023136"/>
    </source>
</evidence>
<evidence type="ECO:0000313" key="8">
    <source>
        <dbReference type="Proteomes" id="UP000199568"/>
    </source>
</evidence>
<dbReference type="Proteomes" id="UP000199568">
    <property type="component" value="Unassembled WGS sequence"/>
</dbReference>
<keyword evidence="4 5" id="KW-0472">Membrane</keyword>
<keyword evidence="8" id="KW-1185">Reference proteome</keyword>
<dbReference type="InterPro" id="IPR035906">
    <property type="entry name" value="MetI-like_sf"/>
</dbReference>
<feature type="transmembrane region" description="Helical" evidence="5">
    <location>
        <begin position="61"/>
        <end position="85"/>
    </location>
</feature>
<dbReference type="EMBL" id="FOHU01000025">
    <property type="protein sequence ID" value="SET73677.1"/>
    <property type="molecule type" value="Genomic_DNA"/>
</dbReference>
<accession>A0A1I0GQP5</accession>
<dbReference type="RefSeq" id="WP_090446575.1">
    <property type="nucleotide sequence ID" value="NZ_FOHU01000025.1"/>
</dbReference>
<dbReference type="Gene3D" id="1.10.3720.10">
    <property type="entry name" value="MetI-like"/>
    <property type="match status" value="1"/>
</dbReference>
<dbReference type="SUPFAM" id="SSF161098">
    <property type="entry name" value="MetI-like"/>
    <property type="match status" value="1"/>
</dbReference>
<dbReference type="PANTHER" id="PTHR43632:SF1">
    <property type="entry name" value="PERMEASE COMPONENT OF TUNGSTATE ABC TRANSPORTER"/>
    <property type="match status" value="1"/>
</dbReference>
<reference evidence="7 8" key="1">
    <citation type="submission" date="2016-10" db="EMBL/GenBank/DDBJ databases">
        <authorList>
            <person name="de Groot N.N."/>
        </authorList>
    </citation>
    <scope>NUCLEOTIDE SEQUENCE [LARGE SCALE GENOMIC DNA]</scope>
    <source>
        <strain evidence="7 8">DSM 18979</strain>
    </source>
</reference>
<dbReference type="PROSITE" id="PS50928">
    <property type="entry name" value="ABC_TM1"/>
    <property type="match status" value="1"/>
</dbReference>
<evidence type="ECO:0000256" key="5">
    <source>
        <dbReference type="RuleBase" id="RU363032"/>
    </source>
</evidence>
<dbReference type="CDD" id="cd06261">
    <property type="entry name" value="TM_PBP2"/>
    <property type="match status" value="1"/>
</dbReference>
<keyword evidence="5" id="KW-0813">Transport</keyword>
<dbReference type="Pfam" id="PF00528">
    <property type="entry name" value="BPD_transp_1"/>
    <property type="match status" value="1"/>
</dbReference>
<dbReference type="OrthoDB" id="9781724at2"/>
<dbReference type="PANTHER" id="PTHR43632">
    <property type="entry name" value="PERMEASE COMPONENT OF TUNGSTATE ABC TRANSPORTER"/>
    <property type="match status" value="1"/>
</dbReference>
<keyword evidence="3 5" id="KW-1133">Transmembrane helix</keyword>
<dbReference type="NCBIfam" id="NF038017">
    <property type="entry name" value="ABC_perm1"/>
    <property type="match status" value="1"/>
</dbReference>
<sequence>MEAILDGFKKAIELLFSLDAEIYHIILLSIFVSLASTLISTLFAVPIGIIVGTKNFPLKRLVVRFIYTMMSLPPVIVGLVVFLFIARRGPFGYLGIVFTPTAMIIAQIILVTPIITGIVYNGTKEKGEEIKRLAKTLGANRLETLFLLIKELRINIFTGIVSGYGRAISEVGAVMIVGGNIRGHTRVMTTAIAMLRNQGDYAMAIAIGLVLLFLSFIINSLLYNFQQGD</sequence>
<evidence type="ECO:0000256" key="2">
    <source>
        <dbReference type="ARBA" id="ARBA00022692"/>
    </source>
</evidence>
<name>A0A1I0GQP5_9FIRM</name>
<evidence type="ECO:0000313" key="7">
    <source>
        <dbReference type="EMBL" id="SET73677.1"/>
    </source>
</evidence>
<comment type="similarity">
    <text evidence="5">Belongs to the binding-protein-dependent transport system permease family.</text>
</comment>
<gene>
    <name evidence="7" type="ORF">SAMN05660297_03326</name>
</gene>
<organism evidence="7 8">
    <name type="scientific">Natronincola peptidivorans</name>
    <dbReference type="NCBI Taxonomy" id="426128"/>
    <lineage>
        <taxon>Bacteria</taxon>
        <taxon>Bacillati</taxon>
        <taxon>Bacillota</taxon>
        <taxon>Clostridia</taxon>
        <taxon>Peptostreptococcales</taxon>
        <taxon>Natronincolaceae</taxon>
        <taxon>Natronincola</taxon>
    </lineage>
</organism>
<feature type="transmembrane region" description="Helical" evidence="5">
    <location>
        <begin position="201"/>
        <end position="223"/>
    </location>
</feature>
<evidence type="ECO:0000256" key="3">
    <source>
        <dbReference type="ARBA" id="ARBA00022989"/>
    </source>
</evidence>
<protein>
    <submittedName>
        <fullName evidence="7">Tungstate transport system permease protein</fullName>
    </submittedName>
</protein>
<dbReference type="AlphaFoldDB" id="A0A1I0GQP5"/>
<feature type="transmembrane region" description="Helical" evidence="5">
    <location>
        <begin position="22"/>
        <end position="49"/>
    </location>
</feature>
<dbReference type="STRING" id="426128.SAMN05660297_03326"/>
<comment type="subcellular location">
    <subcellularLocation>
        <location evidence="5">Cell membrane</location>
        <topology evidence="5">Multi-pass membrane protein</topology>
    </subcellularLocation>
    <subcellularLocation>
        <location evidence="1">Membrane</location>
        <topology evidence="1">Multi-pass membrane protein</topology>
    </subcellularLocation>
</comment>
<evidence type="ECO:0000259" key="6">
    <source>
        <dbReference type="PROSITE" id="PS50928"/>
    </source>
</evidence>
<feature type="transmembrane region" description="Helical" evidence="5">
    <location>
        <begin position="91"/>
        <end position="120"/>
    </location>
</feature>
<dbReference type="GO" id="GO:0055085">
    <property type="term" value="P:transmembrane transport"/>
    <property type="evidence" value="ECO:0007669"/>
    <property type="project" value="InterPro"/>
</dbReference>
<evidence type="ECO:0000256" key="1">
    <source>
        <dbReference type="ARBA" id="ARBA00004141"/>
    </source>
</evidence>
<dbReference type="InterPro" id="IPR049783">
    <property type="entry name" value="ABC_perm_TupB-like"/>
</dbReference>
<feature type="domain" description="ABC transmembrane type-1" evidence="6">
    <location>
        <begin position="26"/>
        <end position="222"/>
    </location>
</feature>
<keyword evidence="2 5" id="KW-0812">Transmembrane</keyword>